<name>A0A164DQA1_9CRUS</name>
<proteinExistence type="predicted"/>
<dbReference type="InterPro" id="IPR043502">
    <property type="entry name" value="DNA/RNA_pol_sf"/>
</dbReference>
<accession>A0A164DQA1</accession>
<dbReference type="PANTHER" id="PTHR37984">
    <property type="entry name" value="PROTEIN CBG26694"/>
    <property type="match status" value="1"/>
</dbReference>
<evidence type="ECO:0008006" key="3">
    <source>
        <dbReference type="Google" id="ProtNLM"/>
    </source>
</evidence>
<gene>
    <name evidence="1" type="ORF">APZ42_009892</name>
</gene>
<dbReference type="PANTHER" id="PTHR37984:SF5">
    <property type="entry name" value="PROTEIN NYNRIN-LIKE"/>
    <property type="match status" value="1"/>
</dbReference>
<reference evidence="1 2" key="1">
    <citation type="submission" date="2016-03" db="EMBL/GenBank/DDBJ databases">
        <title>EvidentialGene: Evidence-directed Construction of Genes on Genomes.</title>
        <authorList>
            <person name="Gilbert D.G."/>
            <person name="Choi J.-H."/>
            <person name="Mockaitis K."/>
            <person name="Colbourne J."/>
            <person name="Pfrender M."/>
        </authorList>
    </citation>
    <scope>NUCLEOTIDE SEQUENCE [LARGE SCALE GENOMIC DNA]</scope>
    <source>
        <strain evidence="1 2">Xinb3</strain>
        <tissue evidence="1">Complete organism</tissue>
    </source>
</reference>
<organism evidence="1 2">
    <name type="scientific">Daphnia magna</name>
    <dbReference type="NCBI Taxonomy" id="35525"/>
    <lineage>
        <taxon>Eukaryota</taxon>
        <taxon>Metazoa</taxon>
        <taxon>Ecdysozoa</taxon>
        <taxon>Arthropoda</taxon>
        <taxon>Crustacea</taxon>
        <taxon>Branchiopoda</taxon>
        <taxon>Diplostraca</taxon>
        <taxon>Cladocera</taxon>
        <taxon>Anomopoda</taxon>
        <taxon>Daphniidae</taxon>
        <taxon>Daphnia</taxon>
    </lineage>
</organism>
<dbReference type="GO" id="GO:0071897">
    <property type="term" value="P:DNA biosynthetic process"/>
    <property type="evidence" value="ECO:0007669"/>
    <property type="project" value="UniProtKB-ARBA"/>
</dbReference>
<keyword evidence="2" id="KW-1185">Reference proteome</keyword>
<protein>
    <recommendedName>
        <fullName evidence="3">Reverse transcriptase domain-containing protein</fullName>
    </recommendedName>
</protein>
<feature type="non-terminal residue" evidence="1">
    <location>
        <position position="1"/>
    </location>
</feature>
<dbReference type="Gene3D" id="3.30.70.270">
    <property type="match status" value="1"/>
</dbReference>
<evidence type="ECO:0000313" key="2">
    <source>
        <dbReference type="Proteomes" id="UP000076858"/>
    </source>
</evidence>
<dbReference type="EMBL" id="LRGB01026418">
    <property type="protein sequence ID" value="KZR96012.1"/>
    <property type="molecule type" value="Genomic_DNA"/>
</dbReference>
<dbReference type="InterPro" id="IPR043128">
    <property type="entry name" value="Rev_trsase/Diguanyl_cyclase"/>
</dbReference>
<dbReference type="SUPFAM" id="SSF56672">
    <property type="entry name" value="DNA/RNA polymerases"/>
    <property type="match status" value="1"/>
</dbReference>
<sequence length="74" mass="8459">LVTGETQEELHVNLEKVFLRCRLHNLKLQLKKCRFFLQELPWLGHVIGQGTLKPDPNKVSAILEMPDPTTPADL</sequence>
<dbReference type="AlphaFoldDB" id="A0A164DQA1"/>
<comment type="caution">
    <text evidence="1">The sequence shown here is derived from an EMBL/GenBank/DDBJ whole genome shotgun (WGS) entry which is preliminary data.</text>
</comment>
<evidence type="ECO:0000313" key="1">
    <source>
        <dbReference type="EMBL" id="KZR96012.1"/>
    </source>
</evidence>
<dbReference type="Proteomes" id="UP000076858">
    <property type="component" value="Unassembled WGS sequence"/>
</dbReference>
<dbReference type="InterPro" id="IPR050951">
    <property type="entry name" value="Retrovirus_Pol_polyprotein"/>
</dbReference>
<feature type="non-terminal residue" evidence="1">
    <location>
        <position position="74"/>
    </location>
</feature>